<reference evidence="1" key="2">
    <citation type="journal article" date="2015" name="Fish Shellfish Immunol.">
        <title>Early steps in the European eel (Anguilla anguilla)-Vibrio vulnificus interaction in the gills: Role of the RtxA13 toxin.</title>
        <authorList>
            <person name="Callol A."/>
            <person name="Pajuelo D."/>
            <person name="Ebbesson L."/>
            <person name="Teles M."/>
            <person name="MacKenzie S."/>
            <person name="Amaro C."/>
        </authorList>
    </citation>
    <scope>NUCLEOTIDE SEQUENCE</scope>
</reference>
<protein>
    <submittedName>
        <fullName evidence="1">Uncharacterized protein</fullName>
    </submittedName>
</protein>
<evidence type="ECO:0000313" key="1">
    <source>
        <dbReference type="EMBL" id="JAH56961.1"/>
    </source>
</evidence>
<organism evidence="1">
    <name type="scientific">Anguilla anguilla</name>
    <name type="common">European freshwater eel</name>
    <name type="synonym">Muraena anguilla</name>
    <dbReference type="NCBI Taxonomy" id="7936"/>
    <lineage>
        <taxon>Eukaryota</taxon>
        <taxon>Metazoa</taxon>
        <taxon>Chordata</taxon>
        <taxon>Craniata</taxon>
        <taxon>Vertebrata</taxon>
        <taxon>Euteleostomi</taxon>
        <taxon>Actinopterygii</taxon>
        <taxon>Neopterygii</taxon>
        <taxon>Teleostei</taxon>
        <taxon>Anguilliformes</taxon>
        <taxon>Anguillidae</taxon>
        <taxon>Anguilla</taxon>
    </lineage>
</organism>
<dbReference type="AlphaFoldDB" id="A0A0E9TTT2"/>
<proteinExistence type="predicted"/>
<name>A0A0E9TTT2_ANGAN</name>
<reference evidence="1" key="1">
    <citation type="submission" date="2014-11" db="EMBL/GenBank/DDBJ databases">
        <authorList>
            <person name="Amaro Gonzalez C."/>
        </authorList>
    </citation>
    <scope>NUCLEOTIDE SEQUENCE</scope>
</reference>
<dbReference type="EMBL" id="GBXM01051616">
    <property type="protein sequence ID" value="JAH56961.1"/>
    <property type="molecule type" value="Transcribed_RNA"/>
</dbReference>
<accession>A0A0E9TTT2</accession>
<sequence length="33" mass="4290">MYRLKREILFYFCRSQYFRTWKSSYQTHPCRHG</sequence>